<gene>
    <name evidence="1" type="ORF">JTJ32_17345</name>
</gene>
<dbReference type="InterPro" id="IPR050767">
    <property type="entry name" value="Sel1_AlgK"/>
</dbReference>
<dbReference type="Gene3D" id="1.25.40.10">
    <property type="entry name" value="Tetratricopeptide repeat domain"/>
    <property type="match status" value="1"/>
</dbReference>
<dbReference type="SUPFAM" id="SSF81901">
    <property type="entry name" value="HCP-like"/>
    <property type="match status" value="1"/>
</dbReference>
<comment type="caution">
    <text evidence="1">The sequence shown here is derived from an EMBL/GenBank/DDBJ whole genome shotgun (WGS) entry which is preliminary data.</text>
</comment>
<dbReference type="Pfam" id="PF08238">
    <property type="entry name" value="Sel1"/>
    <property type="match status" value="5"/>
</dbReference>
<evidence type="ECO:0000313" key="2">
    <source>
        <dbReference type="Proteomes" id="UP000673197"/>
    </source>
</evidence>
<organism evidence="1 2">
    <name type="scientific">Pseudomonas alliivorans</name>
    <dbReference type="NCBI Taxonomy" id="2810613"/>
    <lineage>
        <taxon>Bacteria</taxon>
        <taxon>Pseudomonadati</taxon>
        <taxon>Pseudomonadota</taxon>
        <taxon>Gammaproteobacteria</taxon>
        <taxon>Pseudomonadales</taxon>
        <taxon>Pseudomonadaceae</taxon>
        <taxon>Pseudomonas</taxon>
    </lineage>
</organism>
<proteinExistence type="predicted"/>
<sequence>MSWNLARKELLDIDDLQAMLEESPAQAAKAILAAASQGNVEAHALLGQILLDGRGIQRDQALAMTWFRIAATQGHSMARNMLGRCFEHGWGCATDPMQAALHYRLAAEQGLGWGLYNLGNLLATGRGVEQDHRQAVDCYRKAADQGHAKSMNLLGRYLEEGVTGQRDVSAAHECYRRSAEGGDFRGQFSHATVLAEQGHIEQALGWLKKALTEGNLNFLRVGRKVLLDAVHPDIRRMSADYFKRAAAIGDESDRMALREFSARPA</sequence>
<reference evidence="1 2" key="1">
    <citation type="journal article" date="2022" name="Syst. Appl. Microbiol.">
        <title>Pseudomonas alliivorans sp. nov., a plant-pathogenic bacterium isolated from onion foliage in Georgia, USA.</title>
        <authorList>
            <person name="Zhao M."/>
            <person name="Tyson C."/>
            <person name="Chen H.C."/>
            <person name="Paudel S."/>
            <person name="Gitaitis R."/>
            <person name="Kvitko B."/>
            <person name="Dutta B."/>
        </authorList>
    </citation>
    <scope>NUCLEOTIDE SEQUENCE [LARGE SCALE GENOMIC DNA]</scope>
    <source>
        <strain evidence="1 2">20GA0068</strain>
    </source>
</reference>
<accession>A0ABS4C8S8</accession>
<dbReference type="PANTHER" id="PTHR11102:SF160">
    <property type="entry name" value="ERAD-ASSOCIATED E3 UBIQUITIN-PROTEIN LIGASE COMPONENT HRD3"/>
    <property type="match status" value="1"/>
</dbReference>
<dbReference type="Proteomes" id="UP000673197">
    <property type="component" value="Unassembled WGS sequence"/>
</dbReference>
<dbReference type="InterPro" id="IPR011990">
    <property type="entry name" value="TPR-like_helical_dom_sf"/>
</dbReference>
<keyword evidence="2" id="KW-1185">Reference proteome</keyword>
<dbReference type="InterPro" id="IPR006597">
    <property type="entry name" value="Sel1-like"/>
</dbReference>
<name>A0ABS4C8S8_9PSED</name>
<dbReference type="RefSeq" id="WP_210042776.1">
    <property type="nucleotide sequence ID" value="NZ_JAFFZW010000006.1"/>
</dbReference>
<dbReference type="SMART" id="SM00671">
    <property type="entry name" value="SEL1"/>
    <property type="match status" value="4"/>
</dbReference>
<evidence type="ECO:0000313" key="1">
    <source>
        <dbReference type="EMBL" id="MBP0947092.1"/>
    </source>
</evidence>
<dbReference type="PANTHER" id="PTHR11102">
    <property type="entry name" value="SEL-1-LIKE PROTEIN"/>
    <property type="match status" value="1"/>
</dbReference>
<dbReference type="EMBL" id="JAFFZW010000006">
    <property type="protein sequence ID" value="MBP0947092.1"/>
    <property type="molecule type" value="Genomic_DNA"/>
</dbReference>
<protein>
    <submittedName>
        <fullName evidence="1">Sel1 repeat family protein</fullName>
    </submittedName>
</protein>